<organism evidence="12 13">
    <name type="scientific">Filifactor villosus</name>
    <dbReference type="NCBI Taxonomy" id="29374"/>
    <lineage>
        <taxon>Bacteria</taxon>
        <taxon>Bacillati</taxon>
        <taxon>Bacillota</taxon>
        <taxon>Clostridia</taxon>
        <taxon>Peptostreptococcales</taxon>
        <taxon>Filifactoraceae</taxon>
        <taxon>Filifactor</taxon>
    </lineage>
</organism>
<comment type="similarity">
    <text evidence="2 10">Belongs to the cation transport ATPase (P-type) (TC 3.A.3) family. Type IB subfamily.</text>
</comment>
<evidence type="ECO:0000256" key="6">
    <source>
        <dbReference type="ARBA" id="ARBA00022989"/>
    </source>
</evidence>
<dbReference type="PRINTS" id="PR00119">
    <property type="entry name" value="CATATPASE"/>
</dbReference>
<evidence type="ECO:0000256" key="1">
    <source>
        <dbReference type="ARBA" id="ARBA00004141"/>
    </source>
</evidence>
<dbReference type="Gene3D" id="2.70.150.10">
    <property type="entry name" value="Calcium-transporting ATPase, cytoplasmic transduction domain A"/>
    <property type="match status" value="1"/>
</dbReference>
<dbReference type="EMBL" id="JBHSHL010000008">
    <property type="protein sequence ID" value="MFC4803977.1"/>
    <property type="molecule type" value="Genomic_DNA"/>
</dbReference>
<dbReference type="SFLD" id="SFLDG00002">
    <property type="entry name" value="C1.7:_P-type_atpase_like"/>
    <property type="match status" value="1"/>
</dbReference>
<dbReference type="InterPro" id="IPR059000">
    <property type="entry name" value="ATPase_P-type_domA"/>
</dbReference>
<dbReference type="RefSeq" id="WP_379787455.1">
    <property type="nucleotide sequence ID" value="NZ_JBHSHL010000008.1"/>
</dbReference>
<keyword evidence="10" id="KW-0479">Metal-binding</keyword>
<dbReference type="InterPro" id="IPR027256">
    <property type="entry name" value="P-typ_ATPase_IB"/>
</dbReference>
<dbReference type="SFLD" id="SFLDF00027">
    <property type="entry name" value="p-type_atpase"/>
    <property type="match status" value="1"/>
</dbReference>
<dbReference type="InterPro" id="IPR018303">
    <property type="entry name" value="ATPase_P-typ_P_site"/>
</dbReference>
<evidence type="ECO:0000256" key="9">
    <source>
        <dbReference type="ARBA" id="ARBA00049338"/>
    </source>
</evidence>
<dbReference type="PRINTS" id="PR00120">
    <property type="entry name" value="HATPASE"/>
</dbReference>
<evidence type="ECO:0000256" key="5">
    <source>
        <dbReference type="ARBA" id="ARBA00022967"/>
    </source>
</evidence>
<dbReference type="Proteomes" id="UP001595916">
    <property type="component" value="Unassembled WGS sequence"/>
</dbReference>
<dbReference type="InterPro" id="IPR051014">
    <property type="entry name" value="Cation_Transport_ATPase_IB"/>
</dbReference>
<dbReference type="InterPro" id="IPR044492">
    <property type="entry name" value="P_typ_ATPase_HD_dom"/>
</dbReference>
<keyword evidence="10" id="KW-1003">Cell membrane</keyword>
<evidence type="ECO:0000313" key="12">
    <source>
        <dbReference type="EMBL" id="MFC4803977.1"/>
    </source>
</evidence>
<dbReference type="InterPro" id="IPR023214">
    <property type="entry name" value="HAD_sf"/>
</dbReference>
<evidence type="ECO:0000256" key="10">
    <source>
        <dbReference type="RuleBase" id="RU362081"/>
    </source>
</evidence>
<reference evidence="13" key="1">
    <citation type="journal article" date="2019" name="Int. J. Syst. Evol. Microbiol.">
        <title>The Global Catalogue of Microorganisms (GCM) 10K type strain sequencing project: providing services to taxonomists for standard genome sequencing and annotation.</title>
        <authorList>
            <consortium name="The Broad Institute Genomics Platform"/>
            <consortium name="The Broad Institute Genome Sequencing Center for Infectious Disease"/>
            <person name="Wu L."/>
            <person name="Ma J."/>
        </authorList>
    </citation>
    <scope>NUCLEOTIDE SEQUENCE [LARGE SCALE GENOMIC DNA]</scope>
    <source>
        <strain evidence="13">CCUG 46385</strain>
    </source>
</reference>
<evidence type="ECO:0000259" key="11">
    <source>
        <dbReference type="Pfam" id="PF00122"/>
    </source>
</evidence>
<dbReference type="PROSITE" id="PS00154">
    <property type="entry name" value="ATPASE_E1_E2"/>
    <property type="match status" value="1"/>
</dbReference>
<keyword evidence="7" id="KW-0472">Membrane</keyword>
<comment type="caution">
    <text evidence="12">The sequence shown here is derived from an EMBL/GenBank/DDBJ whole genome shotgun (WGS) entry which is preliminary data.</text>
</comment>
<keyword evidence="10" id="KW-0547">Nucleotide-binding</keyword>
<dbReference type="NCBIfam" id="TIGR01525">
    <property type="entry name" value="ATPase-IB_hvy"/>
    <property type="match status" value="1"/>
</dbReference>
<sequence length="696" mass="77444">MKYSIVHSIPGRLRLMTSKHCFSTEDAYRVEDCIRVHPKVEYAEVNPDTGSLLIRYLPDCKEEVLQHISSMDRACLKSKEPVTPDPHRELKKRFERDLFQLFFRRFLIRTFIPSPIGRFMLIKKYMSFLRRGTKSLRRGKVNVDVLDAASIGISILQSSYSTAGSVMTLLQVSEILESYTKERVKLDLSNSLSINVDKVWKVDKERTELVPLSSISIGDLIQVQTGMMIPLDGEVTEGLATVDESSMTGESVPAAKSSGSTVFAGTVISEGCLTLKVRALSQDSRINHIVEMIDTGEERKASIHSKAEHIADSIAPYSFLLSGLVYLFTRNLSTALSVLMVDYSCAIKLATPISVIAAIREASMHEVMVKGGKYLELMAESEVIVFDKTGTLTSASPTVTDVIAFGDYTKQEVLRISACIEEHFPHSVAKAIVKKSEEEGLHHEEEHAKVEYIVAHGITTTLHGKKAVIGSHHFVFEDENVFLGEDERRLIEQHQSHSSLIYLGIDGVLAGFICIDDPPRPEAENMIASLKDDGISKTWMITGDGKNAASYVASLLRIDDFKYQVLPEHKVELIETLRRQYPSIIMVGDGINDSPALSAADVSITLKDASDIAREVSDIVILSNRLNDILFVRKLGKSMLQRIHSNFRTIIFANTLFLGLGIFHLISPRTVALLHNASTTLIALDSTKRYFPAEKQ</sequence>
<dbReference type="PANTHER" id="PTHR48085:SF5">
    <property type="entry name" value="CADMIUM_ZINC-TRANSPORTING ATPASE HMA4-RELATED"/>
    <property type="match status" value="1"/>
</dbReference>
<proteinExistence type="inferred from homology"/>
<evidence type="ECO:0000256" key="4">
    <source>
        <dbReference type="ARBA" id="ARBA00022692"/>
    </source>
</evidence>
<dbReference type="SUPFAM" id="SSF56784">
    <property type="entry name" value="HAD-like"/>
    <property type="match status" value="1"/>
</dbReference>
<dbReference type="EC" id="7.2.2.21" evidence="8"/>
<dbReference type="PANTHER" id="PTHR48085">
    <property type="entry name" value="CADMIUM/ZINC-TRANSPORTING ATPASE HMA2-RELATED"/>
    <property type="match status" value="1"/>
</dbReference>
<keyword evidence="3" id="KW-0104">Cadmium</keyword>
<name>A0ABV9QJM4_9FIRM</name>
<comment type="catalytic activity">
    <reaction evidence="9">
        <text>Cd(2+)(in) + ATP + H2O = Cd(2+)(out) + ADP + phosphate + H(+)</text>
        <dbReference type="Rhea" id="RHEA:12132"/>
        <dbReference type="ChEBI" id="CHEBI:15377"/>
        <dbReference type="ChEBI" id="CHEBI:15378"/>
        <dbReference type="ChEBI" id="CHEBI:30616"/>
        <dbReference type="ChEBI" id="CHEBI:43474"/>
        <dbReference type="ChEBI" id="CHEBI:48775"/>
        <dbReference type="ChEBI" id="CHEBI:456216"/>
        <dbReference type="EC" id="7.2.2.21"/>
    </reaction>
</comment>
<evidence type="ECO:0000256" key="3">
    <source>
        <dbReference type="ARBA" id="ARBA00022539"/>
    </source>
</evidence>
<dbReference type="InterPro" id="IPR001757">
    <property type="entry name" value="P_typ_ATPase"/>
</dbReference>
<dbReference type="Gene3D" id="3.40.50.1000">
    <property type="entry name" value="HAD superfamily/HAD-like"/>
    <property type="match status" value="1"/>
</dbReference>
<keyword evidence="5" id="KW-1278">Translocase</keyword>
<evidence type="ECO:0000313" key="13">
    <source>
        <dbReference type="Proteomes" id="UP001595916"/>
    </source>
</evidence>
<dbReference type="InterPro" id="IPR023299">
    <property type="entry name" value="ATPase_P-typ_cyto_dom_N"/>
</dbReference>
<protein>
    <recommendedName>
        <fullName evidence="8">Cd(2+)-exporting ATPase</fullName>
        <ecNumber evidence="8">7.2.2.21</ecNumber>
    </recommendedName>
</protein>
<dbReference type="Pfam" id="PF00122">
    <property type="entry name" value="E1-E2_ATPase"/>
    <property type="match status" value="1"/>
</dbReference>
<keyword evidence="13" id="KW-1185">Reference proteome</keyword>
<comment type="subcellular location">
    <subcellularLocation>
        <location evidence="10">Cell membrane</location>
    </subcellularLocation>
    <subcellularLocation>
        <location evidence="1">Membrane</location>
        <topology evidence="1">Multi-pass membrane protein</topology>
    </subcellularLocation>
</comment>
<gene>
    <name evidence="12" type="ORF">ACFO4R_02675</name>
</gene>
<keyword evidence="6" id="KW-1133">Transmembrane helix</keyword>
<dbReference type="SUPFAM" id="SSF81653">
    <property type="entry name" value="Calcium ATPase, transduction domain A"/>
    <property type="match status" value="1"/>
</dbReference>
<evidence type="ECO:0000256" key="8">
    <source>
        <dbReference type="ARBA" id="ARBA00039103"/>
    </source>
</evidence>
<evidence type="ECO:0000256" key="2">
    <source>
        <dbReference type="ARBA" id="ARBA00006024"/>
    </source>
</evidence>
<dbReference type="InterPro" id="IPR008250">
    <property type="entry name" value="ATPase_P-typ_transduc_dom_A_sf"/>
</dbReference>
<dbReference type="SFLD" id="SFLDS00003">
    <property type="entry name" value="Haloacid_Dehalogenase"/>
    <property type="match status" value="1"/>
</dbReference>
<dbReference type="InterPro" id="IPR036412">
    <property type="entry name" value="HAD-like_sf"/>
</dbReference>
<evidence type="ECO:0000256" key="7">
    <source>
        <dbReference type="ARBA" id="ARBA00023136"/>
    </source>
</evidence>
<keyword evidence="10" id="KW-0067">ATP-binding</keyword>
<feature type="domain" description="P-type ATPase A" evidence="11">
    <location>
        <begin position="196"/>
        <end position="293"/>
    </location>
</feature>
<keyword evidence="4" id="KW-0812">Transmembrane</keyword>
<dbReference type="Gene3D" id="3.40.1110.10">
    <property type="entry name" value="Calcium-transporting ATPase, cytoplasmic domain N"/>
    <property type="match status" value="1"/>
</dbReference>
<dbReference type="Pfam" id="PF00702">
    <property type="entry name" value="Hydrolase"/>
    <property type="match status" value="1"/>
</dbReference>
<accession>A0ABV9QJM4</accession>
<dbReference type="NCBIfam" id="TIGR01494">
    <property type="entry name" value="ATPase_P-type"/>
    <property type="match status" value="1"/>
</dbReference>